<comment type="similarity">
    <text evidence="2">Belongs to the TAC family.</text>
</comment>
<dbReference type="AlphaFoldDB" id="A0A1J7GW45"/>
<evidence type="ECO:0000256" key="4">
    <source>
        <dbReference type="SAM" id="MobiDB-lite"/>
    </source>
</evidence>
<evidence type="ECO:0000256" key="3">
    <source>
        <dbReference type="ARBA" id="ARBA00026138"/>
    </source>
</evidence>
<dbReference type="Proteomes" id="UP000188354">
    <property type="component" value="Chromosome LG09"/>
</dbReference>
<feature type="compositionally biased region" description="Basic and acidic residues" evidence="4">
    <location>
        <begin position="227"/>
        <end position="237"/>
    </location>
</feature>
<dbReference type="PANTHER" id="PTHR38366:SF1">
    <property type="entry name" value="PROTEIN TILLER ANGLE CONTROL 1"/>
    <property type="match status" value="1"/>
</dbReference>
<protein>
    <recommendedName>
        <fullName evidence="3">Protein TILLER ANGLE CONTROL 1</fullName>
    </recommendedName>
</protein>
<dbReference type="EMBL" id="CM007369">
    <property type="protein sequence ID" value="OIW04604.1"/>
    <property type="molecule type" value="Genomic_DNA"/>
</dbReference>
<dbReference type="OMA" id="KPALNCE"/>
<keyword evidence="6" id="KW-1185">Reference proteome</keyword>
<name>A0A1J7GW45_LUPAN</name>
<gene>
    <name evidence="5" type="ORF">TanjilG_18081</name>
</gene>
<evidence type="ECO:0000256" key="1">
    <source>
        <dbReference type="ARBA" id="ARBA00022604"/>
    </source>
</evidence>
<dbReference type="PANTHER" id="PTHR38366">
    <property type="entry name" value="NAD-DEPENDENT PROTEIN DEACETYLASE HST1-LIKE PROTEIN"/>
    <property type="match status" value="1"/>
</dbReference>
<organism evidence="5 6">
    <name type="scientific">Lupinus angustifolius</name>
    <name type="common">Narrow-leaved blue lupine</name>
    <dbReference type="NCBI Taxonomy" id="3871"/>
    <lineage>
        <taxon>Eukaryota</taxon>
        <taxon>Viridiplantae</taxon>
        <taxon>Streptophyta</taxon>
        <taxon>Embryophyta</taxon>
        <taxon>Tracheophyta</taxon>
        <taxon>Spermatophyta</taxon>
        <taxon>Magnoliopsida</taxon>
        <taxon>eudicotyledons</taxon>
        <taxon>Gunneridae</taxon>
        <taxon>Pentapetalae</taxon>
        <taxon>rosids</taxon>
        <taxon>fabids</taxon>
        <taxon>Fabales</taxon>
        <taxon>Fabaceae</taxon>
        <taxon>Papilionoideae</taxon>
        <taxon>50 kb inversion clade</taxon>
        <taxon>genistoids sensu lato</taxon>
        <taxon>core genistoids</taxon>
        <taxon>Genisteae</taxon>
        <taxon>Lupinus</taxon>
    </lineage>
</organism>
<dbReference type="InterPro" id="IPR044989">
    <property type="entry name" value="TAC1"/>
</dbReference>
<evidence type="ECO:0000313" key="5">
    <source>
        <dbReference type="EMBL" id="OIW04604.1"/>
    </source>
</evidence>
<proteinExistence type="inferred from homology"/>
<accession>A0A1J7GW45</accession>
<keyword evidence="1" id="KW-0341">Growth regulation</keyword>
<dbReference type="Gramene" id="OIW04604">
    <property type="protein sequence ID" value="OIW04604"/>
    <property type="gene ID" value="TanjilG_18081"/>
</dbReference>
<sequence>MKKTEPTTNNADSQALLKHVPLTDLFGGWEDGILTIGTFGYGHLKSINHNNEYFALETEQGERKGENIQADNDDDGDDGNCYNNAEMEEVNPLMQNIFENNFDDVVVSANHDAINANKEGMVSTFTEIIVLSSPVISNEVKESNDAESDENNKGERITLADLFFADSEVKMKLYPSKFFLESSEKPSLKAKHGLSFAKNLIPNQRPMKDIKKLMKKMLKRKIHPDLDIKNHKPEGREASPSGIIDDHMNEWNNESTYFLPI</sequence>
<reference evidence="5 6" key="1">
    <citation type="journal article" date="2017" name="Plant Biotechnol. J.">
        <title>A comprehensive draft genome sequence for lupin (Lupinus angustifolius), an emerging health food: insights into plant-microbe interactions and legume evolution.</title>
        <authorList>
            <person name="Hane J.K."/>
            <person name="Ming Y."/>
            <person name="Kamphuis L.G."/>
            <person name="Nelson M.N."/>
            <person name="Garg G."/>
            <person name="Atkins C.A."/>
            <person name="Bayer P.E."/>
            <person name="Bravo A."/>
            <person name="Bringans S."/>
            <person name="Cannon S."/>
            <person name="Edwards D."/>
            <person name="Foley R."/>
            <person name="Gao L.L."/>
            <person name="Harrison M.J."/>
            <person name="Huang W."/>
            <person name="Hurgobin B."/>
            <person name="Li S."/>
            <person name="Liu C.W."/>
            <person name="McGrath A."/>
            <person name="Morahan G."/>
            <person name="Murray J."/>
            <person name="Weller J."/>
            <person name="Jian J."/>
            <person name="Singh K.B."/>
        </authorList>
    </citation>
    <scope>NUCLEOTIDE SEQUENCE [LARGE SCALE GENOMIC DNA]</scope>
    <source>
        <strain evidence="6">cv. Tanjil</strain>
        <tissue evidence="5">Whole plant</tissue>
    </source>
</reference>
<evidence type="ECO:0000313" key="6">
    <source>
        <dbReference type="Proteomes" id="UP000188354"/>
    </source>
</evidence>
<evidence type="ECO:0000256" key="2">
    <source>
        <dbReference type="ARBA" id="ARBA00025796"/>
    </source>
</evidence>
<feature type="region of interest" description="Disordered" evidence="4">
    <location>
        <begin position="227"/>
        <end position="246"/>
    </location>
</feature>
<dbReference type="GO" id="GO:0001763">
    <property type="term" value="P:morphogenesis of a branching structure"/>
    <property type="evidence" value="ECO:0007669"/>
    <property type="project" value="InterPro"/>
</dbReference>